<sequence>MLTDQSESNSVISEDLAFLDSISQHILADDSEASFTLLDDVVSFDRQPLYGGATSSLLRNPLNVGPPQPVEVKASQLEEEAAVGSGKRVNYRGVRRRPWGKYAAEIRDPKKNGLRNWLGTYQTPEDAALAYDKAAFKIRGSKAKLNFPHLIGSSNVEPVRVGPRRRSSPPLKSSSSSFSIVDSSSSTMPKPINGKSTNWLKRKNWGSGIGVEATGF</sequence>
<keyword evidence="10" id="KW-1185">Reference proteome</keyword>
<keyword evidence="5" id="KW-0539">Nucleus</keyword>
<dbReference type="AlphaFoldDB" id="A0A7J9GFS8"/>
<dbReference type="GO" id="GO:0003700">
    <property type="term" value="F:DNA-binding transcription factor activity"/>
    <property type="evidence" value="ECO:0007669"/>
    <property type="project" value="InterPro"/>
</dbReference>
<reference evidence="9 10" key="1">
    <citation type="journal article" date="2019" name="Genome Biol. Evol.">
        <title>Insights into the evolution of the New World diploid cottons (Gossypium, subgenus Houzingenia) based on genome sequencing.</title>
        <authorList>
            <person name="Grover C.E."/>
            <person name="Arick M.A. 2nd"/>
            <person name="Thrash A."/>
            <person name="Conover J.L."/>
            <person name="Sanders W.S."/>
            <person name="Peterson D.G."/>
            <person name="Frelichowski J.E."/>
            <person name="Scheffler J.A."/>
            <person name="Scheffler B.E."/>
            <person name="Wendel J.F."/>
        </authorList>
    </citation>
    <scope>NUCLEOTIDE SEQUENCE [LARGE SCALE GENOMIC DNA]</scope>
    <source>
        <strain evidence="9">0</strain>
        <tissue evidence="9">Leaf</tissue>
    </source>
</reference>
<comment type="similarity">
    <text evidence="6">Belongs to the AP2/ERF transcription factor family. ERF subfamily.</text>
</comment>
<feature type="region of interest" description="Disordered" evidence="7">
    <location>
        <begin position="155"/>
        <end position="198"/>
    </location>
</feature>
<dbReference type="OrthoDB" id="552345at2759"/>
<evidence type="ECO:0000256" key="4">
    <source>
        <dbReference type="ARBA" id="ARBA00023163"/>
    </source>
</evidence>
<keyword evidence="4" id="KW-0804">Transcription</keyword>
<accession>A0A7J9GFS8</accession>
<feature type="domain" description="AP2/ERF" evidence="8">
    <location>
        <begin position="90"/>
        <end position="148"/>
    </location>
</feature>
<evidence type="ECO:0000256" key="5">
    <source>
        <dbReference type="ARBA" id="ARBA00023242"/>
    </source>
</evidence>
<dbReference type="PROSITE" id="PS51032">
    <property type="entry name" value="AP2_ERF"/>
    <property type="match status" value="1"/>
</dbReference>
<evidence type="ECO:0000256" key="7">
    <source>
        <dbReference type="SAM" id="MobiDB-lite"/>
    </source>
</evidence>
<dbReference type="GO" id="GO:0005634">
    <property type="term" value="C:nucleus"/>
    <property type="evidence" value="ECO:0007669"/>
    <property type="project" value="UniProtKB-SubCell"/>
</dbReference>
<gene>
    <name evidence="9" type="ORF">Gohar_007193</name>
</gene>
<evidence type="ECO:0000256" key="2">
    <source>
        <dbReference type="ARBA" id="ARBA00023015"/>
    </source>
</evidence>
<comment type="caution">
    <text evidence="9">The sequence shown here is derived from an EMBL/GenBank/DDBJ whole genome shotgun (WGS) entry which is preliminary data.</text>
</comment>
<dbReference type="Pfam" id="PF00847">
    <property type="entry name" value="AP2"/>
    <property type="match status" value="1"/>
</dbReference>
<evidence type="ECO:0000256" key="1">
    <source>
        <dbReference type="ARBA" id="ARBA00004123"/>
    </source>
</evidence>
<evidence type="ECO:0000313" key="9">
    <source>
        <dbReference type="EMBL" id="MBA0796423.1"/>
    </source>
</evidence>
<dbReference type="SUPFAM" id="SSF54171">
    <property type="entry name" value="DNA-binding domain"/>
    <property type="match status" value="1"/>
</dbReference>
<evidence type="ECO:0000256" key="3">
    <source>
        <dbReference type="ARBA" id="ARBA00023125"/>
    </source>
</evidence>
<dbReference type="InterPro" id="IPR001471">
    <property type="entry name" value="AP2/ERF_dom"/>
</dbReference>
<evidence type="ECO:0000256" key="6">
    <source>
        <dbReference type="ARBA" id="ARBA00024343"/>
    </source>
</evidence>
<dbReference type="PANTHER" id="PTHR31190:SF449">
    <property type="entry name" value="AP2_ERF DOMAIN-CONTAINING PROTEIN"/>
    <property type="match status" value="1"/>
</dbReference>
<dbReference type="GO" id="GO:0003677">
    <property type="term" value="F:DNA binding"/>
    <property type="evidence" value="ECO:0007669"/>
    <property type="project" value="UniProtKB-KW"/>
</dbReference>
<dbReference type="CDD" id="cd00018">
    <property type="entry name" value="AP2"/>
    <property type="match status" value="1"/>
</dbReference>
<organism evidence="9 10">
    <name type="scientific">Gossypium harknessii</name>
    <dbReference type="NCBI Taxonomy" id="34285"/>
    <lineage>
        <taxon>Eukaryota</taxon>
        <taxon>Viridiplantae</taxon>
        <taxon>Streptophyta</taxon>
        <taxon>Embryophyta</taxon>
        <taxon>Tracheophyta</taxon>
        <taxon>Spermatophyta</taxon>
        <taxon>Magnoliopsida</taxon>
        <taxon>eudicotyledons</taxon>
        <taxon>Gunneridae</taxon>
        <taxon>Pentapetalae</taxon>
        <taxon>rosids</taxon>
        <taxon>malvids</taxon>
        <taxon>Malvales</taxon>
        <taxon>Malvaceae</taxon>
        <taxon>Malvoideae</taxon>
        <taxon>Gossypium</taxon>
    </lineage>
</organism>
<dbReference type="FunFam" id="3.30.730.10:FF:000001">
    <property type="entry name" value="Ethylene-responsive transcription factor 2"/>
    <property type="match status" value="1"/>
</dbReference>
<dbReference type="PANTHER" id="PTHR31190">
    <property type="entry name" value="DNA-BINDING DOMAIN"/>
    <property type="match status" value="1"/>
</dbReference>
<name>A0A7J9GFS8_9ROSI</name>
<dbReference type="Proteomes" id="UP000593560">
    <property type="component" value="Unassembled WGS sequence"/>
</dbReference>
<dbReference type="InterPro" id="IPR016177">
    <property type="entry name" value="DNA-bd_dom_sf"/>
</dbReference>
<dbReference type="GO" id="GO:0009873">
    <property type="term" value="P:ethylene-activated signaling pathway"/>
    <property type="evidence" value="ECO:0007669"/>
    <property type="project" value="InterPro"/>
</dbReference>
<dbReference type="InterPro" id="IPR036955">
    <property type="entry name" value="AP2/ERF_dom_sf"/>
</dbReference>
<comment type="subcellular location">
    <subcellularLocation>
        <location evidence="1">Nucleus</location>
    </subcellularLocation>
</comment>
<dbReference type="InterPro" id="IPR044808">
    <property type="entry name" value="ERF_plant"/>
</dbReference>
<dbReference type="EMBL" id="JABFAD010000004">
    <property type="protein sequence ID" value="MBA0796423.1"/>
    <property type="molecule type" value="Genomic_DNA"/>
</dbReference>
<protein>
    <recommendedName>
        <fullName evidence="8">AP2/ERF domain-containing protein</fullName>
    </recommendedName>
</protein>
<proteinExistence type="inferred from homology"/>
<dbReference type="Gene3D" id="3.30.730.10">
    <property type="entry name" value="AP2/ERF domain"/>
    <property type="match status" value="1"/>
</dbReference>
<dbReference type="PRINTS" id="PR00367">
    <property type="entry name" value="ETHRSPELEMNT"/>
</dbReference>
<feature type="compositionally biased region" description="Low complexity" evidence="7">
    <location>
        <begin position="168"/>
        <end position="186"/>
    </location>
</feature>
<dbReference type="SMART" id="SM00380">
    <property type="entry name" value="AP2"/>
    <property type="match status" value="1"/>
</dbReference>
<keyword evidence="2" id="KW-0805">Transcription regulation</keyword>
<evidence type="ECO:0000259" key="8">
    <source>
        <dbReference type="PROSITE" id="PS51032"/>
    </source>
</evidence>
<keyword evidence="3" id="KW-0238">DNA-binding</keyword>
<evidence type="ECO:0000313" key="10">
    <source>
        <dbReference type="Proteomes" id="UP000593560"/>
    </source>
</evidence>